<keyword evidence="1" id="KW-0175">Coiled coil</keyword>
<keyword evidence="4" id="KW-1185">Reference proteome</keyword>
<feature type="region of interest" description="Disordered" evidence="2">
    <location>
        <begin position="84"/>
        <end position="111"/>
    </location>
</feature>
<feature type="region of interest" description="Disordered" evidence="2">
    <location>
        <begin position="195"/>
        <end position="256"/>
    </location>
</feature>
<evidence type="ECO:0000256" key="2">
    <source>
        <dbReference type="SAM" id="MobiDB-lite"/>
    </source>
</evidence>
<protein>
    <submittedName>
        <fullName evidence="3">Uncharacterized protein</fullName>
    </submittedName>
</protein>
<dbReference type="EMBL" id="JABFTP020000021">
    <property type="protein sequence ID" value="KAL3268352.1"/>
    <property type="molecule type" value="Genomic_DNA"/>
</dbReference>
<reference evidence="3 4" key="1">
    <citation type="journal article" date="2021" name="BMC Biol.">
        <title>Horizontally acquired antibacterial genes associated with adaptive radiation of ladybird beetles.</title>
        <authorList>
            <person name="Li H.S."/>
            <person name="Tang X.F."/>
            <person name="Huang Y.H."/>
            <person name="Xu Z.Y."/>
            <person name="Chen M.L."/>
            <person name="Du X.Y."/>
            <person name="Qiu B.Y."/>
            <person name="Chen P.T."/>
            <person name="Zhang W."/>
            <person name="Slipinski A."/>
            <person name="Escalona H.E."/>
            <person name="Waterhouse R.M."/>
            <person name="Zwick A."/>
            <person name="Pang H."/>
        </authorList>
    </citation>
    <scope>NUCLEOTIDE SEQUENCE [LARGE SCALE GENOMIC DNA]</scope>
    <source>
        <strain evidence="3">SYSU2018</strain>
    </source>
</reference>
<feature type="coiled-coil region" evidence="1">
    <location>
        <begin position="295"/>
        <end position="328"/>
    </location>
</feature>
<gene>
    <name evidence="3" type="ORF">HHI36_007468</name>
</gene>
<proteinExistence type="predicted"/>
<sequence>MLQSKYPYKQSYSTNDVASVNEDQDSYVFKKFINAAIYVEKTIKKMAPDYQNYQKHLAESIRIMKTKRCSCAINADSCPCHPSMASGDGLESRRSDTHLSSQQKNKLMESEQAHRVELKQKYEWQPLVTLKQKPVNLRKEEIKTKNITKCSKLKFQSLNDDIPYRDPLSATALGEIASRPNKSIEIEKTKSMLRELNTKESHAGVTNEEVDETKLPEFQREIGSPYEAKSGRDQDEQTTNNQSLSSSTSSTTLSTCSQITVKRSDKAFKNEMKISLSSLTSFTPSENESVRQWLSKKLEEQKQKQLALQKEQKRKEVERQKILQKERENFKDWLVSKGKRREEKS</sequence>
<feature type="compositionally biased region" description="Low complexity" evidence="2">
    <location>
        <begin position="237"/>
        <end position="255"/>
    </location>
</feature>
<evidence type="ECO:0000313" key="4">
    <source>
        <dbReference type="Proteomes" id="UP001516400"/>
    </source>
</evidence>
<dbReference type="AlphaFoldDB" id="A0ABD2MPQ8"/>
<dbReference type="Proteomes" id="UP001516400">
    <property type="component" value="Unassembled WGS sequence"/>
</dbReference>
<evidence type="ECO:0000313" key="3">
    <source>
        <dbReference type="EMBL" id="KAL3268352.1"/>
    </source>
</evidence>
<organism evidence="3 4">
    <name type="scientific">Cryptolaemus montrouzieri</name>
    <dbReference type="NCBI Taxonomy" id="559131"/>
    <lineage>
        <taxon>Eukaryota</taxon>
        <taxon>Metazoa</taxon>
        <taxon>Ecdysozoa</taxon>
        <taxon>Arthropoda</taxon>
        <taxon>Hexapoda</taxon>
        <taxon>Insecta</taxon>
        <taxon>Pterygota</taxon>
        <taxon>Neoptera</taxon>
        <taxon>Endopterygota</taxon>
        <taxon>Coleoptera</taxon>
        <taxon>Polyphaga</taxon>
        <taxon>Cucujiformia</taxon>
        <taxon>Coccinelloidea</taxon>
        <taxon>Coccinellidae</taxon>
        <taxon>Scymninae</taxon>
        <taxon>Scymnini</taxon>
        <taxon>Cryptolaemus</taxon>
    </lineage>
</organism>
<name>A0ABD2MPQ8_9CUCU</name>
<comment type="caution">
    <text evidence="3">The sequence shown here is derived from an EMBL/GenBank/DDBJ whole genome shotgun (WGS) entry which is preliminary data.</text>
</comment>
<accession>A0ABD2MPQ8</accession>
<evidence type="ECO:0000256" key="1">
    <source>
        <dbReference type="SAM" id="Coils"/>
    </source>
</evidence>